<protein>
    <submittedName>
        <fullName evidence="1">Uncharacterized protein</fullName>
    </submittedName>
</protein>
<comment type="caution">
    <text evidence="1">The sequence shown here is derived from an EMBL/GenBank/DDBJ whole genome shotgun (WGS) entry which is preliminary data.</text>
</comment>
<dbReference type="AlphaFoldDB" id="A0A922NU69"/>
<organism evidence="1 2">
    <name type="scientific">Streptococcus equi subsp. ruminatorum CECT 5772</name>
    <dbReference type="NCBI Taxonomy" id="1051981"/>
    <lineage>
        <taxon>Bacteria</taxon>
        <taxon>Bacillati</taxon>
        <taxon>Bacillota</taxon>
        <taxon>Bacilli</taxon>
        <taxon>Lactobacillales</taxon>
        <taxon>Streptococcaceae</taxon>
        <taxon>Streptococcus</taxon>
    </lineage>
</organism>
<sequence>MRYKASTIKSICSGGLNDLAYSFWSDCFSLLVLSDPDLTKALMTVVKAGLRAACLTSIYNGERKLTQTM</sequence>
<gene>
    <name evidence="1" type="ORF">CECT5772_07128</name>
</gene>
<name>A0A922NU69_9STRE</name>
<reference evidence="1 2" key="1">
    <citation type="journal article" date="2014" name="Int. J. Syst. Evol. Microbiol.">
        <title>Phylogenomics and the dynamic genome evolution of the genus Streptococcus.</title>
        <authorList>
            <consortium name="The Broad Institute Genome Sequencing Platform"/>
            <person name="Richards V.P."/>
            <person name="Palmer S.R."/>
            <person name="Pavinski Bitar P.D."/>
            <person name="Qin X."/>
            <person name="Weinstock G.M."/>
            <person name="Highlander S.K."/>
            <person name="Town C.D."/>
            <person name="Burne R.A."/>
            <person name="Stanhope M.J."/>
        </authorList>
    </citation>
    <scope>NUCLEOTIDE SEQUENCE [LARGE SCALE GENOMIC DNA]</scope>
    <source>
        <strain evidence="1 2">CECT 5772</strain>
    </source>
</reference>
<evidence type="ECO:0000313" key="2">
    <source>
        <dbReference type="Proteomes" id="UP000028704"/>
    </source>
</evidence>
<accession>A0A922NU69</accession>
<dbReference type="EMBL" id="AWEX01000072">
    <property type="protein sequence ID" value="KED04088.1"/>
    <property type="molecule type" value="Genomic_DNA"/>
</dbReference>
<evidence type="ECO:0000313" key="1">
    <source>
        <dbReference type="EMBL" id="KED04088.1"/>
    </source>
</evidence>
<proteinExistence type="predicted"/>
<dbReference type="Proteomes" id="UP000028704">
    <property type="component" value="Unassembled WGS sequence"/>
</dbReference>